<evidence type="ECO:0000256" key="5">
    <source>
        <dbReference type="ARBA" id="ARBA00023212"/>
    </source>
</evidence>
<feature type="compositionally biased region" description="Basic residues" evidence="6">
    <location>
        <begin position="206"/>
        <end position="215"/>
    </location>
</feature>
<feature type="compositionally biased region" description="Polar residues" evidence="6">
    <location>
        <begin position="268"/>
        <end position="283"/>
    </location>
</feature>
<keyword evidence="3" id="KW-0963">Cytoplasm</keyword>
<evidence type="ECO:0000259" key="7">
    <source>
        <dbReference type="Pfam" id="PF06886"/>
    </source>
</evidence>
<keyword evidence="5" id="KW-0206">Cytoskeleton</keyword>
<dbReference type="AlphaFoldDB" id="A0A9Q0K183"/>
<evidence type="ECO:0000256" key="4">
    <source>
        <dbReference type="ARBA" id="ARBA00022701"/>
    </source>
</evidence>
<proteinExistence type="inferred from homology"/>
<evidence type="ECO:0000256" key="1">
    <source>
        <dbReference type="ARBA" id="ARBA00004245"/>
    </source>
</evidence>
<feature type="region of interest" description="Disordered" evidence="6">
    <location>
        <begin position="181"/>
        <end position="335"/>
    </location>
</feature>
<keyword evidence="9" id="KW-1185">Reference proteome</keyword>
<dbReference type="InterPro" id="IPR044833">
    <property type="entry name" value="WDL5/6"/>
</dbReference>
<dbReference type="Proteomes" id="UP001141806">
    <property type="component" value="Unassembled WGS sequence"/>
</dbReference>
<dbReference type="InterPro" id="IPR027329">
    <property type="entry name" value="TPX2_C"/>
</dbReference>
<evidence type="ECO:0000256" key="2">
    <source>
        <dbReference type="ARBA" id="ARBA00005885"/>
    </source>
</evidence>
<feature type="domain" description="TPX2 C-terminal" evidence="7">
    <location>
        <begin position="125"/>
        <end position="200"/>
    </location>
</feature>
<dbReference type="PANTHER" id="PTHR31358">
    <property type="entry name" value="PROTEIN WVD2-LIKE 4"/>
    <property type="match status" value="1"/>
</dbReference>
<comment type="subcellular location">
    <subcellularLocation>
        <location evidence="1">Cytoplasm</location>
        <location evidence="1">Cytoskeleton</location>
    </subcellularLocation>
</comment>
<evidence type="ECO:0000256" key="3">
    <source>
        <dbReference type="ARBA" id="ARBA00022490"/>
    </source>
</evidence>
<dbReference type="OrthoDB" id="1939285at2759"/>
<gene>
    <name evidence="8" type="ORF">NE237_026497</name>
</gene>
<evidence type="ECO:0000313" key="9">
    <source>
        <dbReference type="Proteomes" id="UP001141806"/>
    </source>
</evidence>
<comment type="caution">
    <text evidence="8">The sequence shown here is derived from an EMBL/GenBank/DDBJ whole genome shotgun (WGS) entry which is preliminary data.</text>
</comment>
<sequence length="335" mass="36604">MVGPDGSEVGDGSIVHERSNGLAISKDLREKDHYQTNHNRSNGQGKSKSEKPSSADSGKLTKSAPARKSVESRKSVSESNIPDAEGLKEQGKHLKPLKPGSHNQVERNKNSLSPRIVGTLPSYGFSFKCEERAEKRKEFYSKLEEKIYAKETERNSLQAKSKESQEAEIKMLRKSLTFKATPLPSFYQDPVPPKVDLKKIPPTRAKSPKLGRHKNSSASEAEGNGSRSCGSVRLSLDEKVSHNGLMKGSSPSQTKKPFRKSLPKLPSEKSTLANSADDSTSPTQHEEHNLEKEVDPTAGSSQADCSTDGGPGTHEHAEPSLEQEPVSEPLETEQQ</sequence>
<dbReference type="GO" id="GO:0005874">
    <property type="term" value="C:microtubule"/>
    <property type="evidence" value="ECO:0007669"/>
    <property type="project" value="UniProtKB-KW"/>
</dbReference>
<keyword evidence="4" id="KW-0493">Microtubule</keyword>
<dbReference type="PANTHER" id="PTHR31358:SF29">
    <property type="entry name" value="PROTEIN WVD2-LIKE 5-RELATED"/>
    <property type="match status" value="1"/>
</dbReference>
<protein>
    <recommendedName>
        <fullName evidence="7">TPX2 C-terminal domain-containing protein</fullName>
    </recommendedName>
</protein>
<feature type="compositionally biased region" description="Basic and acidic residues" evidence="6">
    <location>
        <begin position="284"/>
        <end position="295"/>
    </location>
</feature>
<dbReference type="EMBL" id="JAMYWD010000010">
    <property type="protein sequence ID" value="KAJ4959386.1"/>
    <property type="molecule type" value="Genomic_DNA"/>
</dbReference>
<reference evidence="8" key="1">
    <citation type="journal article" date="2023" name="Plant J.">
        <title>The genome of the king protea, Protea cynaroides.</title>
        <authorList>
            <person name="Chang J."/>
            <person name="Duong T.A."/>
            <person name="Schoeman C."/>
            <person name="Ma X."/>
            <person name="Roodt D."/>
            <person name="Barker N."/>
            <person name="Li Z."/>
            <person name="Van de Peer Y."/>
            <person name="Mizrachi E."/>
        </authorList>
    </citation>
    <scope>NUCLEOTIDE SEQUENCE</scope>
    <source>
        <tissue evidence="8">Young leaves</tissue>
    </source>
</reference>
<evidence type="ECO:0000256" key="6">
    <source>
        <dbReference type="SAM" id="MobiDB-lite"/>
    </source>
</evidence>
<comment type="similarity">
    <text evidence="2">Belongs to the TPX2 family.</text>
</comment>
<dbReference type="GO" id="GO:0008017">
    <property type="term" value="F:microtubule binding"/>
    <property type="evidence" value="ECO:0007669"/>
    <property type="project" value="InterPro"/>
</dbReference>
<feature type="compositionally biased region" description="Basic and acidic residues" evidence="6">
    <location>
        <begin position="26"/>
        <end position="35"/>
    </location>
</feature>
<feature type="compositionally biased region" description="Polar residues" evidence="6">
    <location>
        <begin position="36"/>
        <end position="46"/>
    </location>
</feature>
<feature type="region of interest" description="Disordered" evidence="6">
    <location>
        <begin position="1"/>
        <end position="118"/>
    </location>
</feature>
<organism evidence="8 9">
    <name type="scientific">Protea cynaroides</name>
    <dbReference type="NCBI Taxonomy" id="273540"/>
    <lineage>
        <taxon>Eukaryota</taxon>
        <taxon>Viridiplantae</taxon>
        <taxon>Streptophyta</taxon>
        <taxon>Embryophyta</taxon>
        <taxon>Tracheophyta</taxon>
        <taxon>Spermatophyta</taxon>
        <taxon>Magnoliopsida</taxon>
        <taxon>Proteales</taxon>
        <taxon>Proteaceae</taxon>
        <taxon>Protea</taxon>
    </lineage>
</organism>
<dbReference type="Pfam" id="PF06886">
    <property type="entry name" value="TPX2"/>
    <property type="match status" value="1"/>
</dbReference>
<name>A0A9Q0K183_9MAGN</name>
<accession>A0A9Q0K183</accession>
<evidence type="ECO:0000313" key="8">
    <source>
        <dbReference type="EMBL" id="KAJ4959386.1"/>
    </source>
</evidence>